<dbReference type="NCBIfam" id="NF009309">
    <property type="entry name" value="PRK12666.1"/>
    <property type="match status" value="1"/>
</dbReference>
<evidence type="ECO:0000256" key="6">
    <source>
        <dbReference type="ARBA" id="ARBA00023136"/>
    </source>
</evidence>
<feature type="transmembrane region" description="Helical" evidence="8">
    <location>
        <begin position="278"/>
        <end position="298"/>
    </location>
</feature>
<feature type="transmembrane region" description="Helical" evidence="8">
    <location>
        <begin position="305"/>
        <end position="327"/>
    </location>
</feature>
<dbReference type="PATRIC" id="fig|52.7.peg.1947"/>
<feature type="transmembrane region" description="Helical" evidence="8">
    <location>
        <begin position="333"/>
        <end position="354"/>
    </location>
</feature>
<gene>
    <name evidence="10" type="ORF">CMC5_018140</name>
</gene>
<dbReference type="InterPro" id="IPR050586">
    <property type="entry name" value="CPA3_Na-H_Antiporter_D"/>
</dbReference>
<comment type="similarity">
    <text evidence="2">Belongs to the CPA3 antiporters (TC 2.A.63) subunit D family.</text>
</comment>
<dbReference type="OrthoDB" id="9805769at2"/>
<dbReference type="PANTHER" id="PTHR42703">
    <property type="entry name" value="NADH DEHYDROGENASE"/>
    <property type="match status" value="1"/>
</dbReference>
<feature type="domain" description="NADH:quinone oxidoreductase/Mrp antiporter transmembrane" evidence="9">
    <location>
        <begin position="128"/>
        <end position="425"/>
    </location>
</feature>
<evidence type="ECO:0000259" key="9">
    <source>
        <dbReference type="Pfam" id="PF00361"/>
    </source>
</evidence>
<dbReference type="EMBL" id="CP012159">
    <property type="protein sequence ID" value="AKT37672.1"/>
    <property type="molecule type" value="Genomic_DNA"/>
</dbReference>
<feature type="transmembrane region" description="Helical" evidence="8">
    <location>
        <begin position="210"/>
        <end position="232"/>
    </location>
</feature>
<sequence>MNHLLIAPLTLPALVASLILLVMRRRHLRLARLVSLGACMTWVVLGAALTARASSGDIATYALGNWAAPFGILLVLDRLSAMMVLLTAILSLAVLAYATSSDLDRRGWHFHPLFHFQILGLNGAFLTGDLFNLFVFFEMLLIASYGLMLHGQGAARLKGGVQYVVINLAGSTLFLVAVGILYGVTGTLNMADMAIRVAGAPPADQGLMRAGALLLIAVFALKAALVPLHFWLPRTYASTSAPVAALFAIMTKVGAYSIIRTTILIFGADAGESAWAPAAWMLPAALLTLALGFIGVLAARNLRDLAAFAVVGSMGTLLSATSVFQPAAITAALYYTLHSTLAGAALFLTVDLIARRRGDYGDALTPSPRFPQIELLSVFFFLSAIALVGLPPLSGFLGKLMILNGVRESASAPWIWACILSTTVLALLGFARAGSLLFWESAAVGTDIHAKVPPHPILTLVGAAAPLAGLIALTVFAGPVTTYLTAATEQLFDSAAYVTAVLGPR</sequence>
<dbReference type="RefSeq" id="WP_050430004.1">
    <property type="nucleotide sequence ID" value="NZ_CP012159.1"/>
</dbReference>
<keyword evidence="6 8" id="KW-0472">Membrane</keyword>
<dbReference type="Proteomes" id="UP000067626">
    <property type="component" value="Chromosome"/>
</dbReference>
<feature type="transmembrane region" description="Helical" evidence="8">
    <location>
        <begin position="161"/>
        <end position="184"/>
    </location>
</feature>
<evidence type="ECO:0000313" key="10">
    <source>
        <dbReference type="EMBL" id="AKT37672.1"/>
    </source>
</evidence>
<dbReference type="KEGG" id="ccro:CMC5_018140"/>
<feature type="transmembrane region" description="Helical" evidence="8">
    <location>
        <begin position="58"/>
        <end position="76"/>
    </location>
</feature>
<keyword evidence="3" id="KW-1003">Cell membrane</keyword>
<feature type="transmembrane region" description="Helical" evidence="8">
    <location>
        <begin position="83"/>
        <end position="100"/>
    </location>
</feature>
<evidence type="ECO:0000256" key="7">
    <source>
        <dbReference type="RuleBase" id="RU000320"/>
    </source>
</evidence>
<dbReference type="AlphaFoldDB" id="A0A0K1EAH3"/>
<accession>A0A0K1EAH3</accession>
<dbReference type="InterPro" id="IPR001750">
    <property type="entry name" value="ND/Mrp_TM"/>
</dbReference>
<feature type="transmembrane region" description="Helical" evidence="8">
    <location>
        <begin position="460"/>
        <end position="484"/>
    </location>
</feature>
<dbReference type="PRINTS" id="PR01437">
    <property type="entry name" value="NUOXDRDTASE4"/>
</dbReference>
<organism evidence="10 11">
    <name type="scientific">Chondromyces crocatus</name>
    <dbReference type="NCBI Taxonomy" id="52"/>
    <lineage>
        <taxon>Bacteria</taxon>
        <taxon>Pseudomonadati</taxon>
        <taxon>Myxococcota</taxon>
        <taxon>Polyangia</taxon>
        <taxon>Polyangiales</taxon>
        <taxon>Polyangiaceae</taxon>
        <taxon>Chondromyces</taxon>
    </lineage>
</organism>
<evidence type="ECO:0000313" key="11">
    <source>
        <dbReference type="Proteomes" id="UP000067626"/>
    </source>
</evidence>
<evidence type="ECO:0000256" key="4">
    <source>
        <dbReference type="ARBA" id="ARBA00022692"/>
    </source>
</evidence>
<dbReference type="GO" id="GO:0042773">
    <property type="term" value="P:ATP synthesis coupled electron transport"/>
    <property type="evidence" value="ECO:0007669"/>
    <property type="project" value="InterPro"/>
</dbReference>
<feature type="transmembrane region" description="Helical" evidence="8">
    <location>
        <begin position="6"/>
        <end position="23"/>
    </location>
</feature>
<protein>
    <submittedName>
        <fullName evidence="10">Cation:proton antiporter</fullName>
    </submittedName>
</protein>
<evidence type="ECO:0000256" key="1">
    <source>
        <dbReference type="ARBA" id="ARBA00004651"/>
    </source>
</evidence>
<evidence type="ECO:0000256" key="3">
    <source>
        <dbReference type="ARBA" id="ARBA00022475"/>
    </source>
</evidence>
<dbReference type="InterPro" id="IPR003918">
    <property type="entry name" value="NADH_UbQ_OxRdtase"/>
</dbReference>
<name>A0A0K1EAH3_CHOCO</name>
<feature type="transmembrane region" description="Helical" evidence="8">
    <location>
        <begin position="130"/>
        <end position="149"/>
    </location>
</feature>
<evidence type="ECO:0000256" key="5">
    <source>
        <dbReference type="ARBA" id="ARBA00022989"/>
    </source>
</evidence>
<keyword evidence="11" id="KW-1185">Reference proteome</keyword>
<evidence type="ECO:0000256" key="2">
    <source>
        <dbReference type="ARBA" id="ARBA00005346"/>
    </source>
</evidence>
<dbReference type="Pfam" id="PF00361">
    <property type="entry name" value="Proton_antipo_M"/>
    <property type="match status" value="1"/>
</dbReference>
<feature type="transmembrane region" description="Helical" evidence="8">
    <location>
        <begin position="244"/>
        <end position="266"/>
    </location>
</feature>
<comment type="subcellular location">
    <subcellularLocation>
        <location evidence="1">Cell membrane</location>
        <topology evidence="1">Multi-pass membrane protein</topology>
    </subcellularLocation>
    <subcellularLocation>
        <location evidence="7">Membrane</location>
        <topology evidence="7">Multi-pass membrane protein</topology>
    </subcellularLocation>
</comment>
<feature type="transmembrane region" description="Helical" evidence="8">
    <location>
        <begin position="414"/>
        <end position="439"/>
    </location>
</feature>
<evidence type="ECO:0000256" key="8">
    <source>
        <dbReference type="SAM" id="Phobius"/>
    </source>
</evidence>
<proteinExistence type="inferred from homology"/>
<dbReference type="GO" id="GO:0005886">
    <property type="term" value="C:plasma membrane"/>
    <property type="evidence" value="ECO:0007669"/>
    <property type="project" value="UniProtKB-SubCell"/>
</dbReference>
<feature type="transmembrane region" description="Helical" evidence="8">
    <location>
        <begin position="375"/>
        <end position="394"/>
    </location>
</feature>
<dbReference type="GO" id="GO:0008137">
    <property type="term" value="F:NADH dehydrogenase (ubiquinone) activity"/>
    <property type="evidence" value="ECO:0007669"/>
    <property type="project" value="InterPro"/>
</dbReference>
<dbReference type="PANTHER" id="PTHR42703:SF1">
    <property type="entry name" value="NA(+)_H(+) ANTIPORTER SUBUNIT D1"/>
    <property type="match status" value="1"/>
</dbReference>
<reference evidence="10 11" key="1">
    <citation type="submission" date="2015-07" db="EMBL/GenBank/DDBJ databases">
        <title>Genome analysis of myxobacterium Chondromyces crocatus Cm c5 reveals a high potential for natural compound synthesis and the genetic basis for the loss of fruiting body formation.</title>
        <authorList>
            <person name="Zaburannyi N."/>
            <person name="Bunk B."/>
            <person name="Maier J."/>
            <person name="Overmann J."/>
            <person name="Mueller R."/>
        </authorList>
    </citation>
    <scope>NUCLEOTIDE SEQUENCE [LARGE SCALE GENOMIC DNA]</scope>
    <source>
        <strain evidence="10 11">Cm c5</strain>
    </source>
</reference>
<feature type="transmembrane region" description="Helical" evidence="8">
    <location>
        <begin position="30"/>
        <end position="52"/>
    </location>
</feature>
<keyword evidence="4 7" id="KW-0812">Transmembrane</keyword>
<keyword evidence="5 8" id="KW-1133">Transmembrane helix</keyword>
<dbReference type="STRING" id="52.CMC5_018140"/>